<feature type="domain" description="SD-repeat containing protein B" evidence="6">
    <location>
        <begin position="1125"/>
        <end position="1235"/>
    </location>
</feature>
<keyword evidence="2" id="KW-0964">Secreted</keyword>
<dbReference type="InterPro" id="IPR055354">
    <property type="entry name" value="DUF7507"/>
</dbReference>
<accession>A0A6S6SPV6</accession>
<evidence type="ECO:0000256" key="3">
    <source>
        <dbReference type="ARBA" id="ARBA00022729"/>
    </source>
</evidence>
<name>A0A6S6SPV6_9BACT</name>
<dbReference type="PANTHER" id="PTHR23303">
    <property type="entry name" value="CARBOXYPEPTIDASE REGULATORY REGION-CONTAINING"/>
    <property type="match status" value="1"/>
</dbReference>
<evidence type="ECO:0000256" key="4">
    <source>
        <dbReference type="SAM" id="MobiDB-lite"/>
    </source>
</evidence>
<feature type="domain" description="CshA" evidence="7">
    <location>
        <begin position="1824"/>
        <end position="1914"/>
    </location>
</feature>
<feature type="domain" description="DUF7507" evidence="8">
    <location>
        <begin position="898"/>
        <end position="992"/>
    </location>
</feature>
<reference evidence="9" key="1">
    <citation type="submission" date="2020-01" db="EMBL/GenBank/DDBJ databases">
        <authorList>
            <person name="Meier V. D."/>
            <person name="Meier V D."/>
        </authorList>
    </citation>
    <scope>NUCLEOTIDE SEQUENCE</scope>
    <source>
        <strain evidence="9">HLG_WM_MAG_05</strain>
    </source>
</reference>
<dbReference type="SUPFAM" id="SSF117074">
    <property type="entry name" value="Hypothetical protein PA1324"/>
    <property type="match status" value="7"/>
</dbReference>
<keyword evidence="3" id="KW-0732">Signal</keyword>
<feature type="transmembrane region" description="Helical" evidence="5">
    <location>
        <begin position="2247"/>
        <end position="2268"/>
    </location>
</feature>
<dbReference type="InterPro" id="IPR026395">
    <property type="entry name" value="CshA_fibril"/>
</dbReference>
<dbReference type="PANTHER" id="PTHR23303:SF15">
    <property type="entry name" value="COLOSSIN-A"/>
    <property type="match status" value="1"/>
</dbReference>
<evidence type="ECO:0000259" key="7">
    <source>
        <dbReference type="Pfam" id="PF19076"/>
    </source>
</evidence>
<sequence>MRKISILLDKIKILFLIFVFMSIESFAITLTCSSGYTKYDKYKLWTAGKNEDALYHIALGIDGSKEDIIIDKVWTHDGNGDEQSYEQFKFMFTTKNCVEKSYNNGTGTCYPKEVLATTDYTKDVSNTSNDNNEFTDFGKIVLPAAVGYIKLVHRTSPRFGDIRDNSFNSVEFRGFCYKKVPKVEEPPLGDFTCSSGYTKLLKNVQTSGRNDSSNLVTDLFSLSSDIQKIDIEKVWTYDASPHIQDKEQFKLIFMNGRDIPVAQTKYTTDIDNTAENTQFSDLGTVTLPTGEKKITLVHRADSNYGDDLDYYNSVTFKGLCYKTTKGVIALPSINIEVATNASDADKPKGPSIAFGGAVTWTYVVKNTGNVALTTVLVKDNKAGTICTVGNLAAGASKTCTKKTTAVNGQYANIGTVTAKYNGQNVQDTDPTHYLGGDKPAPAIEIEKSTNGSDADSGTGPSIGFGETVTWRYIVKNIGNVALTNISVSDDKIGKICSIDTLAIAKTQTCTKTGKAIEGQYVNIGTVIGEYAGEVVKDSDKSHYLGGEKPKASIEIEKATNGQDADSGTGPMIAFGSKVTWTYVIKNKGNVPLTDIKVIDDKIGTICTAEKLAVKASKTCTKVGIAIEGQYVNIGTVTAKNGDEIVKDSDKSHYLGGKEPEVPNNPPVTNDDTKVGKRCQAVSFNILDNDLDIDQDLNVSSVNLLLIDGWDGVDSDNDGDIDSIIIPDEGKWLVTFDGVLTYTSINDCVTNPATLEYTVRDDLENLSNKSTVTVTYPEILKSSIGDFVWFDADKNGQQNTGEMGLEGIRVELYDGNNELNQTSITDKDGLYRFINLDAGEYSLQFVVKDGYSFSPNKLKDVNKSLDSDADSQTGKTAIFMLLEGEDNNDIDAGMFITSKPNIKIVKTTNGGNINNIIVGDMITWAYVVTNTGNTRLNNIVVTDDKEGVVTECDDDALNPQQSMTCTKTGQAVLGAYSNLGTVEALDSEGKKVSSSSSSSYVGKDAPVILGTIGDYVWLDSNKNGLQDATELALENITVKLFDKNKKLIMSTQTDSTGNYLFKEILRGEYYVEFVVPNGYTVTLKEVGEDRTKDSNANTNGKTSLFTLAEGANDVSIDLGLYPTLTNLGDRVFLDVNSNGIQDADEKLGVPNVRVKLYTENNKFITETKTTSTGQYLFRNLVPRNYYVIFEIPKSYKVSPQNQGANESADSDANSDGKTEIITLIGGQDNKAIDMGLHQEEIKVGDKVFYDSNKNGIQDQGETGVGNVAVSLYNTKKDVPIATTRTTASGIYIFDNVVAGEYYIIFNPPVGYTVTKSGQGAKDIDSNPNSEGRTENFILVAGTQDSTIDMGVYQDVVSYGDKVFIDTNHNGLQDIDEKGVRDVNVTINSANSGFSKSMLTDENGNYLFRNLPAGEYSAEFRSIPYGYIVTEKDVNNNMNDLNDSDGFVENEKILTEVALLIPGKNDLSWDLGIYKTVCLPGKSVIGNLVFEDFNKNGVQDVGERGLANVAVSLFNNDTEEKVENTVTDENGLYEFNHVDPEFNYYVQFTIPNGFVVSPQDQDDDTIDSDADETGKTEVIILEADQINATVDMGLYREGSTLGDRVFFDELNGVSNGIQDEGELGANDIKVTLYSHQGIELNSTRTNVSGEYHFTNVTSGRYIVAFSELPAGYVFTQAKQGNNDEKDSDVNSDGRSEIIFVNGKVNITGIDAGLKKVNTGVSTNDIKRGLTGQNVTLDILANDMEGTFNFDVSTVKITVVPTGGILSEDGKTLTVPNEGVWSVNIDTGAITFTPEDGFVGDPTPIAYSVEDTQGNETGADIEVDYPPLAKDDNVNAQIGQQLVIYVLENDANTSSPLDVTSVRFIDPISDDEVETVNVLGEGTWNINIDGSVTFTPDDEFTSNPTPIQYIVRELAGDLSNRATITVVYPDAVDDTVTIPTGTTGEIIVNVADNDSNNTLATTVSIGCEEAGVQTLVVDNEGTWRVLDNGDISFTPIAGFIAEPTDIFYTIGLVSDERSNCAKVDIRRELLTIDDQSTLNVGSVTLINILTNDFGALNAQSVQLVLPNNPVLGSVLSEDSRTLTVPGEGVWVVNDLGIVSFTADDELTGSPTPIRYIVENNNGLVSNTATITLLEGGVSVVANDDVGTANGADPVIIDVLENDTGDLNRSSVRILTANGEEVETLVVSGEGTWRVEDDGRIVFTGEVGFVGVPTPIRYIVNNNAFIVLSDTATVTINGTCDCRPYETSIPAMGQLAALSMLMLTILISMFLFKEEDILVKKCYNKLKI</sequence>
<evidence type="ECO:0000256" key="5">
    <source>
        <dbReference type="SAM" id="Phobius"/>
    </source>
</evidence>
<feature type="domain" description="SD-repeat containing protein B" evidence="6">
    <location>
        <begin position="1241"/>
        <end position="1350"/>
    </location>
</feature>
<dbReference type="Pfam" id="PF24346">
    <property type="entry name" value="DUF7507"/>
    <property type="match status" value="4"/>
</dbReference>
<feature type="domain" description="SD-repeat containing protein B" evidence="6">
    <location>
        <begin position="782"/>
        <end position="893"/>
    </location>
</feature>
<keyword evidence="5" id="KW-1133">Transmembrane helix</keyword>
<feature type="domain" description="SD-repeat containing protein B" evidence="6">
    <location>
        <begin position="1483"/>
        <end position="1592"/>
    </location>
</feature>
<dbReference type="InterPro" id="IPR013783">
    <property type="entry name" value="Ig-like_fold"/>
</dbReference>
<feature type="domain" description="CshA" evidence="7">
    <location>
        <begin position="1738"/>
        <end position="1817"/>
    </location>
</feature>
<feature type="domain" description="DUF7507" evidence="8">
    <location>
        <begin position="332"/>
        <end position="426"/>
    </location>
</feature>
<proteinExistence type="predicted"/>
<dbReference type="Pfam" id="PF19076">
    <property type="entry name" value="CshA_repeat"/>
    <property type="match status" value="3"/>
</dbReference>
<dbReference type="Gene3D" id="2.60.40.10">
    <property type="entry name" value="Immunoglobulins"/>
    <property type="match status" value="7"/>
</dbReference>
<dbReference type="InterPro" id="IPR051417">
    <property type="entry name" value="SDr/BOS_complex"/>
</dbReference>
<evidence type="ECO:0000259" key="6">
    <source>
        <dbReference type="Pfam" id="PF17210"/>
    </source>
</evidence>
<dbReference type="GO" id="GO:0005576">
    <property type="term" value="C:extracellular region"/>
    <property type="evidence" value="ECO:0007669"/>
    <property type="project" value="UniProtKB-SubCell"/>
</dbReference>
<keyword evidence="5" id="KW-0812">Transmembrane</keyword>
<evidence type="ECO:0000256" key="2">
    <source>
        <dbReference type="ARBA" id="ARBA00022525"/>
    </source>
</evidence>
<protein>
    <submittedName>
        <fullName evidence="9">Uncharacterized protein</fullName>
    </submittedName>
</protein>
<dbReference type="InterPro" id="IPR033764">
    <property type="entry name" value="Sdr_B"/>
</dbReference>
<keyword evidence="5" id="KW-0472">Membrane</keyword>
<dbReference type="NCBIfam" id="TIGR04225">
    <property type="entry name" value="CshA_fibril_rpt"/>
    <property type="match status" value="1"/>
</dbReference>
<feature type="domain" description="SD-repeat containing protein B" evidence="6">
    <location>
        <begin position="1010"/>
        <end position="1119"/>
    </location>
</feature>
<feature type="domain" description="CshA" evidence="7">
    <location>
        <begin position="2158"/>
        <end position="2217"/>
    </location>
</feature>
<feature type="domain" description="SD-repeat containing protein B" evidence="6">
    <location>
        <begin position="1598"/>
        <end position="1711"/>
    </location>
</feature>
<evidence type="ECO:0000313" key="9">
    <source>
        <dbReference type="EMBL" id="CAA6806722.1"/>
    </source>
</evidence>
<dbReference type="Pfam" id="PF17210">
    <property type="entry name" value="SdrD_B"/>
    <property type="match status" value="7"/>
</dbReference>
<comment type="subcellular location">
    <subcellularLocation>
        <location evidence="1">Secreted</location>
    </subcellularLocation>
</comment>
<feature type="domain" description="DUF7507" evidence="8">
    <location>
        <begin position="440"/>
        <end position="514"/>
    </location>
</feature>
<evidence type="ECO:0000256" key="1">
    <source>
        <dbReference type="ARBA" id="ARBA00004613"/>
    </source>
</evidence>
<feature type="domain" description="DUF7507" evidence="8">
    <location>
        <begin position="551"/>
        <end position="622"/>
    </location>
</feature>
<dbReference type="EMBL" id="CACVAU010000022">
    <property type="protein sequence ID" value="CAA6806722.1"/>
    <property type="molecule type" value="Genomic_DNA"/>
</dbReference>
<feature type="domain" description="SD-repeat containing protein B" evidence="6">
    <location>
        <begin position="1356"/>
        <end position="1471"/>
    </location>
</feature>
<evidence type="ECO:0000259" key="8">
    <source>
        <dbReference type="Pfam" id="PF24346"/>
    </source>
</evidence>
<organism evidence="9">
    <name type="scientific">uncultured Sulfurovum sp</name>
    <dbReference type="NCBI Taxonomy" id="269237"/>
    <lineage>
        <taxon>Bacteria</taxon>
        <taxon>Pseudomonadati</taxon>
        <taxon>Campylobacterota</taxon>
        <taxon>Epsilonproteobacteria</taxon>
        <taxon>Campylobacterales</taxon>
        <taxon>Sulfurovaceae</taxon>
        <taxon>Sulfurovum</taxon>
        <taxon>environmental samples</taxon>
    </lineage>
</organism>
<feature type="region of interest" description="Disordered" evidence="4">
    <location>
        <begin position="653"/>
        <end position="673"/>
    </location>
</feature>
<gene>
    <name evidence="9" type="ORF">HELGO_WM12846</name>
</gene>